<dbReference type="Proteomes" id="UP000704467">
    <property type="component" value="Unassembled WGS sequence"/>
</dbReference>
<dbReference type="PANTHER" id="PTHR30388:SF4">
    <property type="entry name" value="MOLYBDENUM COFACTOR INSERTION CHAPERONE PAOD"/>
    <property type="match status" value="1"/>
</dbReference>
<proteinExistence type="predicted"/>
<evidence type="ECO:0000259" key="1">
    <source>
        <dbReference type="Pfam" id="PF13478"/>
    </source>
</evidence>
<gene>
    <name evidence="2" type="ORF">HED55_21595</name>
</gene>
<feature type="domain" description="XdhC Rossmann" evidence="1">
    <location>
        <begin position="100"/>
        <end position="239"/>
    </location>
</feature>
<organism evidence="2 3">
    <name type="scientific">Brucella haematophila</name>
    <dbReference type="NCBI Taxonomy" id="419474"/>
    <lineage>
        <taxon>Bacteria</taxon>
        <taxon>Pseudomonadati</taxon>
        <taxon>Pseudomonadota</taxon>
        <taxon>Alphaproteobacteria</taxon>
        <taxon>Hyphomicrobiales</taxon>
        <taxon>Brucellaceae</taxon>
        <taxon>Brucella/Ochrobactrum group</taxon>
        <taxon>Brucella</taxon>
    </lineage>
</organism>
<keyword evidence="3" id="KW-1185">Reference proteome</keyword>
<evidence type="ECO:0000313" key="3">
    <source>
        <dbReference type="Proteomes" id="UP000704467"/>
    </source>
</evidence>
<accession>A0ABX1DPI9</accession>
<sequence>MKRHGVQGLLSCGGSIRIYLERADRDLLRALNVERRARRAVAVLTDLETGANRLIRSGDELPPAFQPIIGRSFAHGVSALVEADNKTLFCNMHLPSPRFVIIGAVHIAQVLAPMARMVGYDVEVIDPRTAFATRQRFPDSTLYAEWPQDVFAAHPLDPYTAVAVMTHDPKIDDAALIAALQAGCFYVGALGSRKSHAKRLQRLEIAGMDHAMLARIEGPIGLAIGASNPAEIAVSILARLVQCLRQPEMRLAA</sequence>
<dbReference type="InterPro" id="IPR052698">
    <property type="entry name" value="MoCofactor_Util/Proc"/>
</dbReference>
<dbReference type="EMBL" id="JAAVLN010000003">
    <property type="protein sequence ID" value="NKC04843.1"/>
    <property type="molecule type" value="Genomic_DNA"/>
</dbReference>
<dbReference type="Pfam" id="PF13478">
    <property type="entry name" value="XdhC_C"/>
    <property type="match status" value="1"/>
</dbReference>
<protein>
    <submittedName>
        <fullName evidence="2">XdhC/CoxF family protein</fullName>
    </submittedName>
</protein>
<dbReference type="PANTHER" id="PTHR30388">
    <property type="entry name" value="ALDEHYDE OXIDOREDUCTASE MOLYBDENUM COFACTOR ASSEMBLY PROTEIN"/>
    <property type="match status" value="1"/>
</dbReference>
<dbReference type="InterPro" id="IPR027051">
    <property type="entry name" value="XdhC_Rossmann_dom"/>
</dbReference>
<evidence type="ECO:0000313" key="2">
    <source>
        <dbReference type="EMBL" id="NKC04843.1"/>
    </source>
</evidence>
<comment type="caution">
    <text evidence="2">The sequence shown here is derived from an EMBL/GenBank/DDBJ whole genome shotgun (WGS) entry which is preliminary data.</text>
</comment>
<dbReference type="Gene3D" id="3.40.50.720">
    <property type="entry name" value="NAD(P)-binding Rossmann-like Domain"/>
    <property type="match status" value="1"/>
</dbReference>
<reference evidence="2 3" key="1">
    <citation type="submission" date="2020-03" db="EMBL/GenBank/DDBJ databases">
        <title>Whole genome sequencing of clinical and environmental type strains of Ochrobactrum.</title>
        <authorList>
            <person name="Dharne M."/>
        </authorList>
    </citation>
    <scope>NUCLEOTIDE SEQUENCE [LARGE SCALE GENOMIC DNA]</scope>
    <source>
        <strain evidence="2 3">CIP 109452</strain>
    </source>
</reference>
<name>A0ABX1DPI9_9HYPH</name>